<dbReference type="GO" id="GO:0045145">
    <property type="term" value="F:single-stranded DNA 5'-3' DNA exonuclease activity"/>
    <property type="evidence" value="ECO:0007669"/>
    <property type="project" value="InterPro"/>
</dbReference>
<dbReference type="OrthoDB" id="354769at2759"/>
<dbReference type="AlphaFoldDB" id="A0A3N4I4U7"/>
<evidence type="ECO:0008006" key="11">
    <source>
        <dbReference type="Google" id="ProtNLM"/>
    </source>
</evidence>
<evidence type="ECO:0000256" key="5">
    <source>
        <dbReference type="ARBA" id="ARBA00022722"/>
    </source>
</evidence>
<evidence type="ECO:0000256" key="3">
    <source>
        <dbReference type="ARBA" id="ARBA00011245"/>
    </source>
</evidence>
<dbReference type="GO" id="GO:0036297">
    <property type="term" value="P:interstrand cross-link repair"/>
    <property type="evidence" value="ECO:0007669"/>
    <property type="project" value="TreeGrafter"/>
</dbReference>
<comment type="cofactor">
    <cofactor evidence="1">
        <name>[4Fe-4S] cluster</name>
        <dbReference type="ChEBI" id="CHEBI:49883"/>
    </cofactor>
</comment>
<dbReference type="Gene3D" id="3.90.320.10">
    <property type="match status" value="1"/>
</dbReference>
<feature type="compositionally biased region" description="Basic residues" evidence="8">
    <location>
        <begin position="8"/>
        <end position="17"/>
    </location>
</feature>
<evidence type="ECO:0000256" key="7">
    <source>
        <dbReference type="SAM" id="Coils"/>
    </source>
</evidence>
<evidence type="ECO:0000256" key="1">
    <source>
        <dbReference type="ARBA" id="ARBA00001966"/>
    </source>
</evidence>
<evidence type="ECO:0000313" key="9">
    <source>
        <dbReference type="EMBL" id="RPA79110.1"/>
    </source>
</evidence>
<evidence type="ECO:0000256" key="4">
    <source>
        <dbReference type="ARBA" id="ARBA00022485"/>
    </source>
</evidence>
<evidence type="ECO:0000256" key="8">
    <source>
        <dbReference type="SAM" id="MobiDB-lite"/>
    </source>
</evidence>
<evidence type="ECO:0000256" key="2">
    <source>
        <dbReference type="ARBA" id="ARBA00009797"/>
    </source>
</evidence>
<keyword evidence="4" id="KW-0479">Metal-binding</keyword>
<name>A0A3N4I4U7_ASCIM</name>
<sequence>MLRSLASRSHRRLRSRHSTLSQPTMKATSAWTTVSIRQQLPFSTKTAAMSPVMPRSILPHPKPGRLKVENPEPRPSPPAAGTPFPEILTKFTSKLKKLSVTDLSSPSWCEQQFVYDLSKHGRKPPTEAMKAGTAVHEKLEQELQQTVTVELKLKEEEWALKLFNAIQALHALRYEGVTREVPVFGIHRNRVIMGIIDEIRMVSPTSVDSAKAEEGFSDVEDNAYPIPLDGSQPSPGVVQLTDHKTRQKNSVPNVTSSAAIPTKIQMMLYSHLLSSLPSLDIDAFCKILSLNPDKPFSDSFLVSLNAIAELSPFPTYSDSSLPQGETYTLETFLSHNSIRGFYSLLRREYPLTIASISPSLRICYRAAQTGHIISNKFIEYSPAFLHHSLESAFDFWEGKRDPVGVGVRDVWKCNFCEFIDTCEWRKKKVDEDIERARQIKAEEEKRRSSYSLEGVTIGEAMRAGGKAFDMKAAMLRETDRPVRVKKKRYEERDWWEGIPGAGPENDETEVVSEAKPVKEIEESVATLYSGVDAAVQTDEVPLPIFAPVATPKTRRRRRTKAEMMAARAAASSPVRGVEREVGVRAGTEEPEGLVVARKRGRPRTKVEEVKVPGRRRGRPRKEVEGA</sequence>
<feature type="compositionally biased region" description="Low complexity" evidence="8">
    <location>
        <begin position="562"/>
        <end position="575"/>
    </location>
</feature>
<keyword evidence="4" id="KW-0408">Iron</keyword>
<feature type="coiled-coil region" evidence="7">
    <location>
        <begin position="426"/>
        <end position="453"/>
    </location>
</feature>
<feature type="region of interest" description="Disordered" evidence="8">
    <location>
        <begin position="562"/>
        <end position="626"/>
    </location>
</feature>
<organism evidence="9 10">
    <name type="scientific">Ascobolus immersus RN42</name>
    <dbReference type="NCBI Taxonomy" id="1160509"/>
    <lineage>
        <taxon>Eukaryota</taxon>
        <taxon>Fungi</taxon>
        <taxon>Dikarya</taxon>
        <taxon>Ascomycota</taxon>
        <taxon>Pezizomycotina</taxon>
        <taxon>Pezizomycetes</taxon>
        <taxon>Pezizales</taxon>
        <taxon>Ascobolaceae</taxon>
        <taxon>Ascobolus</taxon>
    </lineage>
</organism>
<proteinExistence type="inferred from homology"/>
<dbReference type="GO" id="GO:0051539">
    <property type="term" value="F:4 iron, 4 sulfur cluster binding"/>
    <property type="evidence" value="ECO:0007669"/>
    <property type="project" value="UniProtKB-KW"/>
</dbReference>
<dbReference type="GO" id="GO:0005739">
    <property type="term" value="C:mitochondrion"/>
    <property type="evidence" value="ECO:0007669"/>
    <property type="project" value="TreeGrafter"/>
</dbReference>
<keyword evidence="7" id="KW-0175">Coiled coil</keyword>
<keyword evidence="4" id="KW-0004">4Fe-4S</keyword>
<dbReference type="InterPro" id="IPR011604">
    <property type="entry name" value="PDDEXK-like_dom_sf"/>
</dbReference>
<dbReference type="InterPro" id="IPR019190">
    <property type="entry name" value="EXOV"/>
</dbReference>
<protein>
    <recommendedName>
        <fullName evidence="11">Exonuclease V</fullName>
    </recommendedName>
</protein>
<gene>
    <name evidence="9" type="ORF">BJ508DRAFT_145979</name>
</gene>
<comment type="subunit">
    <text evidence="3">Monomer.</text>
</comment>
<feature type="region of interest" description="Disordered" evidence="8">
    <location>
        <begin position="1"/>
        <end position="29"/>
    </location>
</feature>
<accession>A0A3N4I4U7</accession>
<keyword evidence="6" id="KW-0269">Exonuclease</keyword>
<evidence type="ECO:0000313" key="10">
    <source>
        <dbReference type="Proteomes" id="UP000275078"/>
    </source>
</evidence>
<keyword evidence="10" id="KW-1185">Reference proteome</keyword>
<keyword evidence="5" id="KW-0540">Nuclease</keyword>
<keyword evidence="6" id="KW-0378">Hydrolase</keyword>
<reference evidence="9 10" key="1">
    <citation type="journal article" date="2018" name="Nat. Ecol. Evol.">
        <title>Pezizomycetes genomes reveal the molecular basis of ectomycorrhizal truffle lifestyle.</title>
        <authorList>
            <person name="Murat C."/>
            <person name="Payen T."/>
            <person name="Noel B."/>
            <person name="Kuo A."/>
            <person name="Morin E."/>
            <person name="Chen J."/>
            <person name="Kohler A."/>
            <person name="Krizsan K."/>
            <person name="Balestrini R."/>
            <person name="Da Silva C."/>
            <person name="Montanini B."/>
            <person name="Hainaut M."/>
            <person name="Levati E."/>
            <person name="Barry K.W."/>
            <person name="Belfiori B."/>
            <person name="Cichocki N."/>
            <person name="Clum A."/>
            <person name="Dockter R.B."/>
            <person name="Fauchery L."/>
            <person name="Guy J."/>
            <person name="Iotti M."/>
            <person name="Le Tacon F."/>
            <person name="Lindquist E.A."/>
            <person name="Lipzen A."/>
            <person name="Malagnac F."/>
            <person name="Mello A."/>
            <person name="Molinier V."/>
            <person name="Miyauchi S."/>
            <person name="Poulain J."/>
            <person name="Riccioni C."/>
            <person name="Rubini A."/>
            <person name="Sitrit Y."/>
            <person name="Splivallo R."/>
            <person name="Traeger S."/>
            <person name="Wang M."/>
            <person name="Zifcakova L."/>
            <person name="Wipf D."/>
            <person name="Zambonelli A."/>
            <person name="Paolocci F."/>
            <person name="Nowrousian M."/>
            <person name="Ottonello S."/>
            <person name="Baldrian P."/>
            <person name="Spatafora J.W."/>
            <person name="Henrissat B."/>
            <person name="Nagy L.G."/>
            <person name="Aury J.M."/>
            <person name="Wincker P."/>
            <person name="Grigoriev I.V."/>
            <person name="Bonfante P."/>
            <person name="Martin F.M."/>
        </authorList>
    </citation>
    <scope>NUCLEOTIDE SEQUENCE [LARGE SCALE GENOMIC DNA]</scope>
    <source>
        <strain evidence="9 10">RN42</strain>
    </source>
</reference>
<dbReference type="PANTHER" id="PTHR14464:SF4">
    <property type="entry name" value="EXONUCLEASE V"/>
    <property type="match status" value="1"/>
</dbReference>
<dbReference type="Proteomes" id="UP000275078">
    <property type="component" value="Unassembled WGS sequence"/>
</dbReference>
<feature type="region of interest" description="Disordered" evidence="8">
    <location>
        <begin position="53"/>
        <end position="85"/>
    </location>
</feature>
<dbReference type="PANTHER" id="PTHR14464">
    <property type="entry name" value="EXONUCLEASE V"/>
    <property type="match status" value="1"/>
</dbReference>
<comment type="similarity">
    <text evidence="2">Belongs to the EXO5 family.</text>
</comment>
<evidence type="ECO:0000256" key="6">
    <source>
        <dbReference type="ARBA" id="ARBA00022839"/>
    </source>
</evidence>
<dbReference type="GO" id="GO:0005634">
    <property type="term" value="C:nucleus"/>
    <property type="evidence" value="ECO:0007669"/>
    <property type="project" value="TreeGrafter"/>
</dbReference>
<dbReference type="Pfam" id="PF09810">
    <property type="entry name" value="Exo5"/>
    <property type="match status" value="1"/>
</dbReference>
<dbReference type="EMBL" id="ML119703">
    <property type="protein sequence ID" value="RPA79110.1"/>
    <property type="molecule type" value="Genomic_DNA"/>
</dbReference>
<keyword evidence="4" id="KW-0411">Iron-sulfur</keyword>